<comment type="caution">
    <text evidence="2">The sequence shown here is derived from an EMBL/GenBank/DDBJ whole genome shotgun (WGS) entry which is preliminary data.</text>
</comment>
<evidence type="ECO:0000256" key="1">
    <source>
        <dbReference type="SAM" id="SignalP"/>
    </source>
</evidence>
<proteinExistence type="predicted"/>
<gene>
    <name evidence="2" type="ORF">FJA49_10685</name>
</gene>
<feature type="signal peptide" evidence="1">
    <location>
        <begin position="1"/>
        <end position="20"/>
    </location>
</feature>
<dbReference type="EMBL" id="VFJE01000054">
    <property type="protein sequence ID" value="TPD68520.1"/>
    <property type="molecule type" value="Genomic_DNA"/>
</dbReference>
<reference evidence="2 3" key="1">
    <citation type="submission" date="2019-06" db="EMBL/GenBank/DDBJ databases">
        <title>Flavobacterium sp. MaA-Y11 from geoumgang.</title>
        <authorList>
            <person name="Jeong S."/>
        </authorList>
    </citation>
    <scope>NUCLEOTIDE SEQUENCE [LARGE SCALE GENOMIC DNA]</scope>
    <source>
        <strain evidence="2 3">MaA-Y11</strain>
    </source>
</reference>
<feature type="chain" id="PRO_5021311461" evidence="1">
    <location>
        <begin position="21"/>
        <end position="151"/>
    </location>
</feature>
<name>A0A501Q6J9_9FLAO</name>
<dbReference type="AlphaFoldDB" id="A0A501Q6J9"/>
<accession>A0A501Q6J9</accession>
<protein>
    <submittedName>
        <fullName evidence="2">Uncharacterized protein</fullName>
    </submittedName>
</protein>
<sequence>MKNLFFSLMAIAMFSFNANATEIKANTIKDTNNTCDLNETNPVRPAIVIGLEWGRASRGCSGNGICIIITTRDLSSYQLSTTDAGRVVFKADAKGLEAVRARFGSNTIVVEEAYKLTDDVTRALELPAGYSIKPGRYTLASDGSGGFVTTM</sequence>
<organism evidence="2 3">
    <name type="scientific">Flavobacterium microcysteis</name>
    <dbReference type="NCBI Taxonomy" id="2596891"/>
    <lineage>
        <taxon>Bacteria</taxon>
        <taxon>Pseudomonadati</taxon>
        <taxon>Bacteroidota</taxon>
        <taxon>Flavobacteriia</taxon>
        <taxon>Flavobacteriales</taxon>
        <taxon>Flavobacteriaceae</taxon>
        <taxon>Flavobacterium</taxon>
    </lineage>
</organism>
<evidence type="ECO:0000313" key="2">
    <source>
        <dbReference type="EMBL" id="TPD68520.1"/>
    </source>
</evidence>
<evidence type="ECO:0000313" key="3">
    <source>
        <dbReference type="Proteomes" id="UP000319175"/>
    </source>
</evidence>
<keyword evidence="1" id="KW-0732">Signal</keyword>
<dbReference type="Proteomes" id="UP000319175">
    <property type="component" value="Unassembled WGS sequence"/>
</dbReference>
<dbReference type="RefSeq" id="WP_140000905.1">
    <property type="nucleotide sequence ID" value="NZ_VFJE01000054.1"/>
</dbReference>
<keyword evidence="3" id="KW-1185">Reference proteome</keyword>